<evidence type="ECO:0000313" key="2">
    <source>
        <dbReference type="EMBL" id="EGZ14243.1"/>
    </source>
</evidence>
<dbReference type="EMBL" id="JH159156">
    <property type="protein sequence ID" value="EGZ14243.1"/>
    <property type="molecule type" value="Genomic_DNA"/>
</dbReference>
<organism evidence="2 3">
    <name type="scientific">Phytophthora sojae (strain P6497)</name>
    <name type="common">Soybean stem and root rot agent</name>
    <name type="synonym">Phytophthora megasperma f. sp. glycines</name>
    <dbReference type="NCBI Taxonomy" id="1094619"/>
    <lineage>
        <taxon>Eukaryota</taxon>
        <taxon>Sar</taxon>
        <taxon>Stramenopiles</taxon>
        <taxon>Oomycota</taxon>
        <taxon>Peronosporomycetes</taxon>
        <taxon>Peronosporales</taxon>
        <taxon>Peronosporaceae</taxon>
        <taxon>Phytophthora</taxon>
    </lineage>
</organism>
<dbReference type="AlphaFoldDB" id="G4ZSM1"/>
<feature type="region of interest" description="Disordered" evidence="1">
    <location>
        <begin position="276"/>
        <end position="297"/>
    </location>
</feature>
<sequence length="365" mass="40510">WKSKLIIHLRAQSEQRALEELQHKRAKPLTRFEDLLESQPELPPRPPAADKEATWQHDLHETLLNQQSSYIKRLLCETLPGGFKGIATKQMDEPMVNADFKSVGQLLQDLNNVRSQVNVNAHEALHTHMITAKMILVMVLSVLPRHMWGSSVKFTEESFTLEKVSEKLANIFGNKTKSEFMALASGRVVNHVKSTPAKTASTNPKGSVLGKRKTADGPINDAHYNVGYMKCHYCAGAHNDRDGIGPHKMLDCPARRADKAAGVFRRNVWTYPSRKARKEVHEPTPKMKGNGKAKAKERREIPLAECLVKVVAVDAYDAQQDSLPATPDGYTSPPPSNFQQPDTPGKGASPMSDEDEPMESVVNAA</sequence>
<feature type="region of interest" description="Disordered" evidence="1">
    <location>
        <begin position="319"/>
        <end position="365"/>
    </location>
</feature>
<feature type="compositionally biased region" description="Polar residues" evidence="1">
    <location>
        <begin position="195"/>
        <end position="205"/>
    </location>
</feature>
<dbReference type="GeneID" id="20659409"/>
<evidence type="ECO:0000256" key="1">
    <source>
        <dbReference type="SAM" id="MobiDB-lite"/>
    </source>
</evidence>
<reference evidence="2 3" key="1">
    <citation type="journal article" date="2006" name="Science">
        <title>Phytophthora genome sequences uncover evolutionary origins and mechanisms of pathogenesis.</title>
        <authorList>
            <person name="Tyler B.M."/>
            <person name="Tripathy S."/>
            <person name="Zhang X."/>
            <person name="Dehal P."/>
            <person name="Jiang R.H."/>
            <person name="Aerts A."/>
            <person name="Arredondo F.D."/>
            <person name="Baxter L."/>
            <person name="Bensasson D."/>
            <person name="Beynon J.L."/>
            <person name="Chapman J."/>
            <person name="Damasceno C.M."/>
            <person name="Dorrance A.E."/>
            <person name="Dou D."/>
            <person name="Dickerman A.W."/>
            <person name="Dubchak I.L."/>
            <person name="Garbelotto M."/>
            <person name="Gijzen M."/>
            <person name="Gordon S.G."/>
            <person name="Govers F."/>
            <person name="Grunwald N.J."/>
            <person name="Huang W."/>
            <person name="Ivors K.L."/>
            <person name="Jones R.W."/>
            <person name="Kamoun S."/>
            <person name="Krampis K."/>
            <person name="Lamour K.H."/>
            <person name="Lee M.K."/>
            <person name="McDonald W.H."/>
            <person name="Medina M."/>
            <person name="Meijer H.J."/>
            <person name="Nordberg E.K."/>
            <person name="Maclean D.J."/>
            <person name="Ospina-Giraldo M.D."/>
            <person name="Morris P.F."/>
            <person name="Phuntumart V."/>
            <person name="Putnam N.H."/>
            <person name="Rash S."/>
            <person name="Rose J.K."/>
            <person name="Sakihama Y."/>
            <person name="Salamov A.A."/>
            <person name="Savidor A."/>
            <person name="Scheuring C.F."/>
            <person name="Smith B.M."/>
            <person name="Sobral B.W."/>
            <person name="Terry A."/>
            <person name="Torto-Alalibo T.A."/>
            <person name="Win J."/>
            <person name="Xu Z."/>
            <person name="Zhang H."/>
            <person name="Grigoriev I.V."/>
            <person name="Rokhsar D.S."/>
            <person name="Boore J.L."/>
        </authorList>
    </citation>
    <scope>NUCLEOTIDE SEQUENCE [LARGE SCALE GENOMIC DNA]</scope>
    <source>
        <strain evidence="2 3">P6497</strain>
    </source>
</reference>
<accession>G4ZSM1</accession>
<proteinExistence type="predicted"/>
<keyword evidence="3" id="KW-1185">Reference proteome</keyword>
<dbReference type="RefSeq" id="XP_009531672.1">
    <property type="nucleotide sequence ID" value="XM_009533377.1"/>
</dbReference>
<dbReference type="KEGG" id="psoj:PHYSODRAFT_512873"/>
<feature type="region of interest" description="Disordered" evidence="1">
    <location>
        <begin position="195"/>
        <end position="214"/>
    </location>
</feature>
<protein>
    <submittedName>
        <fullName evidence="2">Uncharacterized protein</fullName>
    </submittedName>
</protein>
<feature type="non-terminal residue" evidence="2">
    <location>
        <position position="1"/>
    </location>
</feature>
<name>G4ZSM1_PHYSP</name>
<dbReference type="Proteomes" id="UP000002640">
    <property type="component" value="Unassembled WGS sequence"/>
</dbReference>
<evidence type="ECO:0000313" key="3">
    <source>
        <dbReference type="Proteomes" id="UP000002640"/>
    </source>
</evidence>
<dbReference type="InParanoid" id="G4ZSM1"/>
<gene>
    <name evidence="2" type="ORF">PHYSODRAFT_512873</name>
</gene>